<gene>
    <name evidence="1" type="ORF">PDLFYP31_00720</name>
</gene>
<reference evidence="1" key="1">
    <citation type="submission" date="2019-11" db="EMBL/GenBank/DDBJ databases">
        <authorList>
            <person name="Feng L."/>
        </authorList>
    </citation>
    <scope>NUCLEOTIDE SEQUENCE</scope>
    <source>
        <strain evidence="1">PdistasonisLFYP31</strain>
    </source>
</reference>
<proteinExistence type="predicted"/>
<dbReference type="AlphaFoldDB" id="A0A6N3HVL5"/>
<protein>
    <submittedName>
        <fullName evidence="1">Uncharacterized protein</fullName>
    </submittedName>
</protein>
<organism evidence="1">
    <name type="scientific">Parabacteroides distasonis</name>
    <dbReference type="NCBI Taxonomy" id="823"/>
    <lineage>
        <taxon>Bacteria</taxon>
        <taxon>Pseudomonadati</taxon>
        <taxon>Bacteroidota</taxon>
        <taxon>Bacteroidia</taxon>
        <taxon>Bacteroidales</taxon>
        <taxon>Tannerellaceae</taxon>
        <taxon>Parabacteroides</taxon>
    </lineage>
</organism>
<dbReference type="PROSITE" id="PS51257">
    <property type="entry name" value="PROKAR_LIPOPROTEIN"/>
    <property type="match status" value="1"/>
</dbReference>
<sequence length="32" mass="3763">MLSVYTKGSWYPDLEKGKWLVFSCFPFFVSCP</sequence>
<evidence type="ECO:0000313" key="1">
    <source>
        <dbReference type="EMBL" id="VYU81046.1"/>
    </source>
</evidence>
<dbReference type="EMBL" id="CACRUW010000053">
    <property type="protein sequence ID" value="VYU81046.1"/>
    <property type="molecule type" value="Genomic_DNA"/>
</dbReference>
<name>A0A6N3HVL5_PARDI</name>
<accession>A0A6N3HVL5</accession>